<gene>
    <name evidence="1" type="ORF">SAMN05444352_13351</name>
</gene>
<dbReference type="Proteomes" id="UP000198407">
    <property type="component" value="Unassembled WGS sequence"/>
</dbReference>
<proteinExistence type="predicted"/>
<dbReference type="RefSeq" id="WP_052419579.1">
    <property type="nucleotide sequence ID" value="NZ_FZOL01000033.1"/>
</dbReference>
<dbReference type="OrthoDB" id="8824552at2"/>
<evidence type="ECO:0000313" key="2">
    <source>
        <dbReference type="Proteomes" id="UP000198407"/>
    </source>
</evidence>
<sequence>MIKYPIEPEALAQEIDAADPRWTSNAGKRTQKLVDAQQFKEKTSIWSTVKPVFMKVQLNKCVFCERQFESPQYGTIEFDLEHFRPKSAVLSWPDPQRHPRLHYPVATGDASEKGYYWLAYDPLNYAASCKVCNTTFKLNYFPIGAARGALLAPIANLGSEQAFLCYPIGAQAEDPEELITFVATVAVPTQADGPRRLRGQIIIDFFGLNDREQLHRDRARMLALFGPALLAQAQGTASESDLALIARMTQPNLPHSGCLRAYKRLWAEDAELAKRIFEQCRLYMLSEAGTPPPGV</sequence>
<evidence type="ECO:0000313" key="1">
    <source>
        <dbReference type="EMBL" id="SNT27144.1"/>
    </source>
</evidence>
<dbReference type="STRING" id="1215104.GCA_000730585_00037"/>
<organism evidence="1 2">
    <name type="scientific">Pseudomonas japonica</name>
    <dbReference type="NCBI Taxonomy" id="256466"/>
    <lineage>
        <taxon>Bacteria</taxon>
        <taxon>Pseudomonadati</taxon>
        <taxon>Pseudomonadota</taxon>
        <taxon>Gammaproteobacteria</taxon>
        <taxon>Pseudomonadales</taxon>
        <taxon>Pseudomonadaceae</taxon>
        <taxon>Pseudomonas</taxon>
    </lineage>
</organism>
<dbReference type="EMBL" id="FZOL01000033">
    <property type="protein sequence ID" value="SNT27144.1"/>
    <property type="molecule type" value="Genomic_DNA"/>
</dbReference>
<name>A0A239LC88_9PSED</name>
<reference evidence="2" key="1">
    <citation type="submission" date="2017-06" db="EMBL/GenBank/DDBJ databases">
        <authorList>
            <person name="Varghese N."/>
            <person name="Submissions S."/>
        </authorList>
    </citation>
    <scope>NUCLEOTIDE SEQUENCE [LARGE SCALE GENOMIC DNA]</scope>
    <source>
        <strain evidence="2">DSM 22348</strain>
    </source>
</reference>
<dbReference type="AlphaFoldDB" id="A0A239LC88"/>
<accession>A0A239LC88</accession>
<evidence type="ECO:0008006" key="3">
    <source>
        <dbReference type="Google" id="ProtNLM"/>
    </source>
</evidence>
<keyword evidence="2" id="KW-1185">Reference proteome</keyword>
<protein>
    <recommendedName>
        <fullName evidence="3">TIGR02646 family protein</fullName>
    </recommendedName>
</protein>